<proteinExistence type="predicted"/>
<accession>A0A0V0SMW3</accession>
<sequence length="157" mass="17943">MKLQRMVVACGCCAGVQRRQGFGAKEMVNVYKNWEMNDSVQGNTPRCLVTTNDDTYFLNVTLDQVLQVDCQHWNGKSAYNLEIWVRQVIVATSREHAYHGKPILTLSSPSTAQDERSSRNVRIGRSNCRFSKIFLTIFTAMTRAVKRCSFELDRTEP</sequence>
<dbReference type="OrthoDB" id="5918996at2759"/>
<name>A0A0V0SMW3_9BILA</name>
<gene>
    <name evidence="1" type="ORF">T07_4939</name>
</gene>
<evidence type="ECO:0000313" key="1">
    <source>
        <dbReference type="EMBL" id="KRX28012.1"/>
    </source>
</evidence>
<reference evidence="1 2" key="1">
    <citation type="submission" date="2015-01" db="EMBL/GenBank/DDBJ databases">
        <title>Evolution of Trichinella species and genotypes.</title>
        <authorList>
            <person name="Korhonen P.K."/>
            <person name="Edoardo P."/>
            <person name="Giuseppe L.R."/>
            <person name="Gasser R.B."/>
        </authorList>
    </citation>
    <scope>NUCLEOTIDE SEQUENCE [LARGE SCALE GENOMIC DNA]</scope>
    <source>
        <strain evidence="1">ISS37</strain>
    </source>
</reference>
<evidence type="ECO:0000313" key="2">
    <source>
        <dbReference type="Proteomes" id="UP000054630"/>
    </source>
</evidence>
<comment type="caution">
    <text evidence="1">The sequence shown here is derived from an EMBL/GenBank/DDBJ whole genome shotgun (WGS) entry which is preliminary data.</text>
</comment>
<keyword evidence="2" id="KW-1185">Reference proteome</keyword>
<protein>
    <submittedName>
        <fullName evidence="1">Uncharacterized protein</fullName>
    </submittedName>
</protein>
<dbReference type="Proteomes" id="UP000054630">
    <property type="component" value="Unassembled WGS sequence"/>
</dbReference>
<dbReference type="AlphaFoldDB" id="A0A0V0SMW3"/>
<dbReference type="EMBL" id="JYDL01000001">
    <property type="protein sequence ID" value="KRX28012.1"/>
    <property type="molecule type" value="Genomic_DNA"/>
</dbReference>
<organism evidence="1 2">
    <name type="scientific">Trichinella nelsoni</name>
    <dbReference type="NCBI Taxonomy" id="6336"/>
    <lineage>
        <taxon>Eukaryota</taxon>
        <taxon>Metazoa</taxon>
        <taxon>Ecdysozoa</taxon>
        <taxon>Nematoda</taxon>
        <taxon>Enoplea</taxon>
        <taxon>Dorylaimia</taxon>
        <taxon>Trichinellida</taxon>
        <taxon>Trichinellidae</taxon>
        <taxon>Trichinella</taxon>
    </lineage>
</organism>